<name>A0AAV3S153_9EURY</name>
<comment type="caution">
    <text evidence="1">The sequence shown here is derived from an EMBL/GenBank/DDBJ whole genome shotgun (WGS) entry which is preliminary data.</text>
</comment>
<keyword evidence="2" id="KW-1185">Reference proteome</keyword>
<organism evidence="1 2">
    <name type="scientific">Halarchaeum salinum</name>
    <dbReference type="NCBI Taxonomy" id="489912"/>
    <lineage>
        <taxon>Archaea</taxon>
        <taxon>Methanobacteriati</taxon>
        <taxon>Methanobacteriota</taxon>
        <taxon>Stenosarchaea group</taxon>
        <taxon>Halobacteria</taxon>
        <taxon>Halobacteriales</taxon>
        <taxon>Halobacteriaceae</taxon>
    </lineage>
</organism>
<protein>
    <submittedName>
        <fullName evidence="1">Uncharacterized protein</fullName>
    </submittedName>
</protein>
<dbReference type="EMBL" id="BAAABL010000002">
    <property type="protein sequence ID" value="GAA0289624.1"/>
    <property type="molecule type" value="Genomic_DNA"/>
</dbReference>
<accession>A0AAV3S153</accession>
<sequence>MSYDDIARRITKQEEWTAFANDELRPVAETARTLMELRDRLAPPEPGETTVREVVDQEPRLRRFLLGGLTDDGSVPDESLANLTEQFLGVALDDPYKWVNAEREGLTGDDYVAVTTTDTRLVSLLQTVDEQLTAVLQHLDTSPPVVDDQVEAVLDDPATLSDLVQQFLTGVLQVTANISPFTFFAYTTQAVTARYLTEAYPSLHGSLHDVAGLVGLQKRFVPDLEDEDRAAEYTVWGHTEDGVLARLHRLNQAVWATFDDEAARSTLSRFFSNVPNPEEDFTRQAEQELTADDWSYPDYIPDCAHPDRVPTSTANSTNSSRYRRNMDLTKALVVENGVIPAREVITAVNTSSIVHRRQDFDESVSLLRYLDEVMPGVFLGVYNFETVEHQANETPQTGVRVYHA</sequence>
<evidence type="ECO:0000313" key="1">
    <source>
        <dbReference type="EMBL" id="GAA0289624.1"/>
    </source>
</evidence>
<evidence type="ECO:0000313" key="2">
    <source>
        <dbReference type="Proteomes" id="UP001500837"/>
    </source>
</evidence>
<gene>
    <name evidence="1" type="ORF">GCM10009066_00180</name>
</gene>
<dbReference type="RefSeq" id="WP_211312973.1">
    <property type="nucleotide sequence ID" value="NZ_BAAABL010000002.1"/>
</dbReference>
<dbReference type="Proteomes" id="UP001500837">
    <property type="component" value="Unassembled WGS sequence"/>
</dbReference>
<dbReference type="AlphaFoldDB" id="A0AAV3S153"/>
<proteinExistence type="predicted"/>
<reference evidence="1 2" key="1">
    <citation type="journal article" date="2019" name="Int. J. Syst. Evol. Microbiol.">
        <title>The Global Catalogue of Microorganisms (GCM) 10K type strain sequencing project: providing services to taxonomists for standard genome sequencing and annotation.</title>
        <authorList>
            <consortium name="The Broad Institute Genomics Platform"/>
            <consortium name="The Broad Institute Genome Sequencing Center for Infectious Disease"/>
            <person name="Wu L."/>
            <person name="Ma J."/>
        </authorList>
    </citation>
    <scope>NUCLEOTIDE SEQUENCE [LARGE SCALE GENOMIC DNA]</scope>
    <source>
        <strain evidence="1 2">JCM 16330</strain>
    </source>
</reference>